<protein>
    <submittedName>
        <fullName evidence="1">Uncharacterized protein</fullName>
    </submittedName>
</protein>
<dbReference type="AlphaFoldDB" id="A0A2P2M3K8"/>
<dbReference type="EMBL" id="GGEC01044323">
    <property type="protein sequence ID" value="MBX24807.1"/>
    <property type="molecule type" value="Transcribed_RNA"/>
</dbReference>
<name>A0A2P2M3K8_RHIMU</name>
<reference evidence="1" key="1">
    <citation type="submission" date="2018-02" db="EMBL/GenBank/DDBJ databases">
        <title>Rhizophora mucronata_Transcriptome.</title>
        <authorList>
            <person name="Meera S.P."/>
            <person name="Sreeshan A."/>
            <person name="Augustine A."/>
        </authorList>
    </citation>
    <scope>NUCLEOTIDE SEQUENCE</scope>
    <source>
        <tissue evidence="1">Leaf</tissue>
    </source>
</reference>
<evidence type="ECO:0000313" key="1">
    <source>
        <dbReference type="EMBL" id="MBX24807.1"/>
    </source>
</evidence>
<organism evidence="1">
    <name type="scientific">Rhizophora mucronata</name>
    <name type="common">Asiatic mangrove</name>
    <dbReference type="NCBI Taxonomy" id="61149"/>
    <lineage>
        <taxon>Eukaryota</taxon>
        <taxon>Viridiplantae</taxon>
        <taxon>Streptophyta</taxon>
        <taxon>Embryophyta</taxon>
        <taxon>Tracheophyta</taxon>
        <taxon>Spermatophyta</taxon>
        <taxon>Magnoliopsida</taxon>
        <taxon>eudicotyledons</taxon>
        <taxon>Gunneridae</taxon>
        <taxon>Pentapetalae</taxon>
        <taxon>rosids</taxon>
        <taxon>fabids</taxon>
        <taxon>Malpighiales</taxon>
        <taxon>Rhizophoraceae</taxon>
        <taxon>Rhizophora</taxon>
    </lineage>
</organism>
<sequence>MTPSLLSCPSSFAEYLIRSLDSINPNNSPLFVSIVPYPFQTFLLSTQNQQVEEEEMSIWLARVPIHYP</sequence>
<proteinExistence type="predicted"/>
<accession>A0A2P2M3K8</accession>